<reference evidence="1" key="1">
    <citation type="submission" date="2020-10" db="EMBL/GenBank/DDBJ databases">
        <authorList>
            <person name="Gilroy R."/>
        </authorList>
    </citation>
    <scope>NUCLEOTIDE SEQUENCE</scope>
    <source>
        <strain evidence="1">ChiHile30-977</strain>
    </source>
</reference>
<dbReference type="GO" id="GO:0016747">
    <property type="term" value="F:acyltransferase activity, transferring groups other than amino-acyl groups"/>
    <property type="evidence" value="ECO:0007669"/>
    <property type="project" value="TreeGrafter"/>
</dbReference>
<dbReference type="EMBL" id="DVFI01000099">
    <property type="protein sequence ID" value="HIQ63330.1"/>
    <property type="molecule type" value="Genomic_DNA"/>
</dbReference>
<dbReference type="InterPro" id="IPR000801">
    <property type="entry name" value="Esterase-like"/>
</dbReference>
<protein>
    <submittedName>
        <fullName evidence="1">Esterase family protein</fullName>
    </submittedName>
</protein>
<evidence type="ECO:0000313" key="2">
    <source>
        <dbReference type="Proteomes" id="UP000886819"/>
    </source>
</evidence>
<sequence>MALLHVNFYSDLLELACSMDVILPETVSPRPDGKWPALYLLHGLSDDHTIWQRRTSIERHVAGRNLAVVMPTVQRGFYTDMRHGAPYWTFISEELPALCERLFPIAPERGARFAAGLSMGGYGAFKLGLRRPDRYAAVASLSGVVDVVQSIETLHRHSDAFYADIFGPLETLRGSDDDLCAVASRLIASGAPRPRFYQACGTEDFLYPINVDFYRRFGRALDITWEDGPGTHSWALWDAYIQRVLDWMGF</sequence>
<proteinExistence type="predicted"/>
<dbReference type="PANTHER" id="PTHR48098:SF1">
    <property type="entry name" value="DIACYLGLYCEROL ACYLTRANSFERASE_MYCOLYLTRANSFERASE AG85A"/>
    <property type="match status" value="1"/>
</dbReference>
<dbReference type="Proteomes" id="UP000886819">
    <property type="component" value="Unassembled WGS sequence"/>
</dbReference>
<dbReference type="SUPFAM" id="SSF53474">
    <property type="entry name" value="alpha/beta-Hydrolases"/>
    <property type="match status" value="1"/>
</dbReference>
<dbReference type="AlphaFoldDB" id="A0A9D0YYR5"/>
<comment type="caution">
    <text evidence="1">The sequence shown here is derived from an EMBL/GenBank/DDBJ whole genome shotgun (WGS) entry which is preliminary data.</text>
</comment>
<dbReference type="InterPro" id="IPR050583">
    <property type="entry name" value="Mycobacterial_A85_antigen"/>
</dbReference>
<gene>
    <name evidence="1" type="ORF">IAA66_07050</name>
</gene>
<accession>A0A9D0YYR5</accession>
<name>A0A9D0YYR5_9FIRM</name>
<evidence type="ECO:0000313" key="1">
    <source>
        <dbReference type="EMBL" id="HIQ63330.1"/>
    </source>
</evidence>
<dbReference type="Gene3D" id="3.40.50.1820">
    <property type="entry name" value="alpha/beta hydrolase"/>
    <property type="match status" value="1"/>
</dbReference>
<dbReference type="Pfam" id="PF00756">
    <property type="entry name" value="Esterase"/>
    <property type="match status" value="1"/>
</dbReference>
<dbReference type="PANTHER" id="PTHR48098">
    <property type="entry name" value="ENTEROCHELIN ESTERASE-RELATED"/>
    <property type="match status" value="1"/>
</dbReference>
<organism evidence="1 2">
    <name type="scientific">Candidatus Avichristensenella intestinipullorum</name>
    <dbReference type="NCBI Taxonomy" id="2840693"/>
    <lineage>
        <taxon>Bacteria</taxon>
        <taxon>Bacillati</taxon>
        <taxon>Bacillota</taxon>
        <taxon>Clostridia</taxon>
        <taxon>Candidatus Avichristensenella</taxon>
    </lineage>
</organism>
<dbReference type="InterPro" id="IPR029058">
    <property type="entry name" value="AB_hydrolase_fold"/>
</dbReference>
<reference evidence="1" key="2">
    <citation type="journal article" date="2021" name="PeerJ">
        <title>Extensive microbial diversity within the chicken gut microbiome revealed by metagenomics and culture.</title>
        <authorList>
            <person name="Gilroy R."/>
            <person name="Ravi A."/>
            <person name="Getino M."/>
            <person name="Pursley I."/>
            <person name="Horton D.L."/>
            <person name="Alikhan N.F."/>
            <person name="Baker D."/>
            <person name="Gharbi K."/>
            <person name="Hall N."/>
            <person name="Watson M."/>
            <person name="Adriaenssens E.M."/>
            <person name="Foster-Nyarko E."/>
            <person name="Jarju S."/>
            <person name="Secka A."/>
            <person name="Antonio M."/>
            <person name="Oren A."/>
            <person name="Chaudhuri R.R."/>
            <person name="La Ragione R."/>
            <person name="Hildebrand F."/>
            <person name="Pallen M.J."/>
        </authorList>
    </citation>
    <scope>NUCLEOTIDE SEQUENCE</scope>
    <source>
        <strain evidence="1">ChiHile30-977</strain>
    </source>
</reference>